<accession>A0A4Q7MS32</accession>
<dbReference type="EMBL" id="SGXA01000002">
    <property type="protein sequence ID" value="RZS70669.1"/>
    <property type="molecule type" value="Genomic_DNA"/>
</dbReference>
<dbReference type="RefSeq" id="WP_130541116.1">
    <property type="nucleotide sequence ID" value="NZ_CP042431.1"/>
</dbReference>
<dbReference type="AlphaFoldDB" id="A0A4Q7MS32"/>
<evidence type="ECO:0000313" key="1">
    <source>
        <dbReference type="EMBL" id="RZS70669.1"/>
    </source>
</evidence>
<reference evidence="1 2" key="1">
    <citation type="submission" date="2019-02" db="EMBL/GenBank/DDBJ databases">
        <title>Genomic Encyclopedia of Type Strains, Phase IV (KMG-IV): sequencing the most valuable type-strain genomes for metagenomic binning, comparative biology and taxonomic classification.</title>
        <authorList>
            <person name="Goeker M."/>
        </authorList>
    </citation>
    <scope>NUCLEOTIDE SEQUENCE [LARGE SCALE GENOMIC DNA]</scope>
    <source>
        <strain evidence="1 2">DSM 18116</strain>
    </source>
</reference>
<protein>
    <submittedName>
        <fullName evidence="1">Uncharacterized protein</fullName>
    </submittedName>
</protein>
<sequence>MKIMDNQETLPFRVRQQYALIAEWFKLNGGREKNGFPKHPEVPAGLPSAESATLAQIQLIAELFNDGILEKYKTGRASNGVMLGLIAEELRSMLT</sequence>
<comment type="caution">
    <text evidence="1">The sequence shown here is derived from an EMBL/GenBank/DDBJ whole genome shotgun (WGS) entry which is preliminary data.</text>
</comment>
<dbReference type="Proteomes" id="UP000293874">
    <property type="component" value="Unassembled WGS sequence"/>
</dbReference>
<organism evidence="1 2">
    <name type="scientific">Pseudobacter ginsenosidimutans</name>
    <dbReference type="NCBI Taxonomy" id="661488"/>
    <lineage>
        <taxon>Bacteria</taxon>
        <taxon>Pseudomonadati</taxon>
        <taxon>Bacteroidota</taxon>
        <taxon>Chitinophagia</taxon>
        <taxon>Chitinophagales</taxon>
        <taxon>Chitinophagaceae</taxon>
        <taxon>Pseudobacter</taxon>
    </lineage>
</organism>
<gene>
    <name evidence="1" type="ORF">EV199_2562</name>
</gene>
<proteinExistence type="predicted"/>
<keyword evidence="2" id="KW-1185">Reference proteome</keyword>
<name>A0A4Q7MS32_9BACT</name>
<evidence type="ECO:0000313" key="2">
    <source>
        <dbReference type="Proteomes" id="UP000293874"/>
    </source>
</evidence>